<gene>
    <name evidence="2" type="ORF">IMC76_04140</name>
</gene>
<dbReference type="OrthoDB" id="9802792at2"/>
<accession>A0A7M1LI00</accession>
<dbReference type="AlphaFoldDB" id="A0A7M1LI00"/>
<dbReference type="RefSeq" id="WP_025801994.1">
    <property type="nucleotide sequence ID" value="NZ_CP053842.1"/>
</dbReference>
<proteinExistence type="predicted"/>
<dbReference type="Gene3D" id="3.30.160.160">
    <property type="entry name" value="YegP-like"/>
    <property type="match status" value="2"/>
</dbReference>
<dbReference type="Pfam" id="PF07411">
    <property type="entry name" value="DUF1508"/>
    <property type="match status" value="2"/>
</dbReference>
<dbReference type="PANTHER" id="PTHR40606:SF1">
    <property type="entry name" value="UPF0339 PROTEIN YEGP"/>
    <property type="match status" value="1"/>
</dbReference>
<feature type="domain" description="DUF1508" evidence="1">
    <location>
        <begin position="72"/>
        <end position="119"/>
    </location>
</feature>
<evidence type="ECO:0000313" key="3">
    <source>
        <dbReference type="Proteomes" id="UP000594749"/>
    </source>
</evidence>
<dbReference type="Proteomes" id="UP000594749">
    <property type="component" value="Chromosome"/>
</dbReference>
<dbReference type="InterPro" id="IPR010879">
    <property type="entry name" value="DUF1508"/>
</dbReference>
<dbReference type="InterPro" id="IPR051141">
    <property type="entry name" value="UPF0339_domain"/>
</dbReference>
<keyword evidence="3" id="KW-1185">Reference proteome</keyword>
<dbReference type="EMBL" id="CP063078">
    <property type="protein sequence ID" value="QOQ87993.1"/>
    <property type="molecule type" value="Genomic_DNA"/>
</dbReference>
<sequence length="121" mass="13453">MANFIIKTTPTGTKFDLDINGHIVLTSEVYTSLQACKNGIDSVKKNASLNKIDDLDVKGDEVTNPKFEVYKDKAGKFRFRLKASNGQVIATSEDFKAKEDCLKVIDLIVKNAQKAEILEQD</sequence>
<dbReference type="PANTHER" id="PTHR40606">
    <property type="match status" value="1"/>
</dbReference>
<feature type="domain" description="DUF1508" evidence="1">
    <location>
        <begin position="20"/>
        <end position="54"/>
    </location>
</feature>
<name>A0A7M1LI00_9BACT</name>
<reference evidence="2 3" key="1">
    <citation type="submission" date="2020-10" db="EMBL/GenBank/DDBJ databases">
        <title>Campylobacter and Helicobacter PacBio genomes.</title>
        <authorList>
            <person name="Lane C."/>
        </authorList>
    </citation>
    <scope>NUCLEOTIDE SEQUENCE [LARGE SCALE GENOMIC DNA]</scope>
    <source>
        <strain evidence="2 3">2016D-0077</strain>
    </source>
</reference>
<organism evidence="2 3">
    <name type="scientific">Campylobacter corcagiensis</name>
    <dbReference type="NCBI Taxonomy" id="1448857"/>
    <lineage>
        <taxon>Bacteria</taxon>
        <taxon>Pseudomonadati</taxon>
        <taxon>Campylobacterota</taxon>
        <taxon>Epsilonproteobacteria</taxon>
        <taxon>Campylobacterales</taxon>
        <taxon>Campylobacteraceae</taxon>
        <taxon>Campylobacter</taxon>
    </lineage>
</organism>
<dbReference type="InterPro" id="IPR036913">
    <property type="entry name" value="YegP-like_sf"/>
</dbReference>
<evidence type="ECO:0000313" key="2">
    <source>
        <dbReference type="EMBL" id="QOQ87993.1"/>
    </source>
</evidence>
<protein>
    <submittedName>
        <fullName evidence="2">YegP family protein</fullName>
    </submittedName>
</protein>
<dbReference type="SUPFAM" id="SSF160113">
    <property type="entry name" value="YegP-like"/>
    <property type="match status" value="2"/>
</dbReference>
<evidence type="ECO:0000259" key="1">
    <source>
        <dbReference type="Pfam" id="PF07411"/>
    </source>
</evidence>